<dbReference type="InterPro" id="IPR042122">
    <property type="entry name" value="Ser_AcTrfase_N_sf"/>
</dbReference>
<dbReference type="InterPro" id="IPR011004">
    <property type="entry name" value="Trimer_LpxA-like_sf"/>
</dbReference>
<comment type="caution">
    <text evidence="14">The sequence shown here is derived from an EMBL/GenBank/DDBJ whole genome shotgun (WGS) entry which is preliminary data.</text>
</comment>
<dbReference type="EMBL" id="RHHB01000042">
    <property type="protein sequence ID" value="RNB45743.1"/>
    <property type="molecule type" value="Genomic_DNA"/>
</dbReference>
<dbReference type="RefSeq" id="WP_122937965.1">
    <property type="nucleotide sequence ID" value="NZ_JBHSNT010000001.1"/>
</dbReference>
<dbReference type="InterPro" id="IPR001451">
    <property type="entry name" value="Hexapep"/>
</dbReference>
<evidence type="ECO:0000313" key="15">
    <source>
        <dbReference type="Proteomes" id="UP000275048"/>
    </source>
</evidence>
<dbReference type="NCBIfam" id="NF041874">
    <property type="entry name" value="EPS_EpsC"/>
    <property type="match status" value="1"/>
</dbReference>
<organism evidence="14 15">
    <name type="scientific">Agromyces tardus</name>
    <dbReference type="NCBI Taxonomy" id="2583849"/>
    <lineage>
        <taxon>Bacteria</taxon>
        <taxon>Bacillati</taxon>
        <taxon>Actinomycetota</taxon>
        <taxon>Actinomycetes</taxon>
        <taxon>Micrococcales</taxon>
        <taxon>Microbacteriaceae</taxon>
        <taxon>Agromyces</taxon>
    </lineage>
</organism>
<dbReference type="PIRSF" id="PIRSF000441">
    <property type="entry name" value="CysE"/>
    <property type="match status" value="1"/>
</dbReference>
<evidence type="ECO:0000313" key="14">
    <source>
        <dbReference type="EMBL" id="RNB45743.1"/>
    </source>
</evidence>
<name>A0A3M8A3E0_9MICO</name>
<protein>
    <recommendedName>
        <fullName evidence="5 13">Serine acetyltransferase</fullName>
        <ecNumber evidence="4 13">2.3.1.30</ecNumber>
    </recommendedName>
</protein>
<dbReference type="GO" id="GO:0009001">
    <property type="term" value="F:serine O-acetyltransferase activity"/>
    <property type="evidence" value="ECO:0007669"/>
    <property type="project" value="UniProtKB-EC"/>
</dbReference>
<dbReference type="PANTHER" id="PTHR42811">
    <property type="entry name" value="SERINE ACETYLTRANSFERASE"/>
    <property type="match status" value="1"/>
</dbReference>
<gene>
    <name evidence="14" type="primary">cysE</name>
    <name evidence="14" type="ORF">EDM22_15375</name>
</gene>
<dbReference type="Proteomes" id="UP000275048">
    <property type="component" value="Unassembled WGS sequence"/>
</dbReference>
<dbReference type="FunFam" id="2.160.10.10:FF:000007">
    <property type="entry name" value="Serine acetyltransferase"/>
    <property type="match status" value="1"/>
</dbReference>
<comment type="catalytic activity">
    <reaction evidence="12 13">
        <text>L-serine + acetyl-CoA = O-acetyl-L-serine + CoA</text>
        <dbReference type="Rhea" id="RHEA:24560"/>
        <dbReference type="ChEBI" id="CHEBI:33384"/>
        <dbReference type="ChEBI" id="CHEBI:57287"/>
        <dbReference type="ChEBI" id="CHEBI:57288"/>
        <dbReference type="ChEBI" id="CHEBI:58340"/>
        <dbReference type="EC" id="2.3.1.30"/>
    </reaction>
</comment>
<proteinExistence type="inferred from homology"/>
<evidence type="ECO:0000256" key="12">
    <source>
        <dbReference type="ARBA" id="ARBA00049486"/>
    </source>
</evidence>
<evidence type="ECO:0000256" key="6">
    <source>
        <dbReference type="ARBA" id="ARBA00022490"/>
    </source>
</evidence>
<dbReference type="Gene3D" id="1.10.3130.10">
    <property type="entry name" value="serine acetyltransferase, domain 1"/>
    <property type="match status" value="1"/>
</dbReference>
<keyword evidence="7" id="KW-0028">Amino-acid biosynthesis</keyword>
<reference evidence="14 15" key="1">
    <citation type="submission" date="2018-10" db="EMBL/GenBank/DDBJ databases">
        <title>Isolation, diversity and antibacterial activity of antinobacteria from the wheat rhizosphere soil.</title>
        <authorList>
            <person name="Sun T."/>
        </authorList>
    </citation>
    <scope>NUCLEOTIDE SEQUENCE [LARGE SCALE GENOMIC DNA]</scope>
    <source>
        <strain evidence="14 15">SJ-23</strain>
    </source>
</reference>
<dbReference type="EC" id="2.3.1.30" evidence="4 13"/>
<evidence type="ECO:0000256" key="4">
    <source>
        <dbReference type="ARBA" id="ARBA00013266"/>
    </source>
</evidence>
<accession>A0A3M8A3E0</accession>
<dbReference type="InterPro" id="IPR005881">
    <property type="entry name" value="Ser_O-AcTrfase"/>
</dbReference>
<evidence type="ECO:0000256" key="13">
    <source>
        <dbReference type="PIRNR" id="PIRNR000441"/>
    </source>
</evidence>
<dbReference type="FunFam" id="1.10.3130.10:FF:000003">
    <property type="entry name" value="Serine acetyltransferase"/>
    <property type="match status" value="1"/>
</dbReference>
<dbReference type="CDD" id="cd03354">
    <property type="entry name" value="LbH_SAT"/>
    <property type="match status" value="1"/>
</dbReference>
<evidence type="ECO:0000256" key="5">
    <source>
        <dbReference type="ARBA" id="ARBA00018522"/>
    </source>
</evidence>
<evidence type="ECO:0000256" key="2">
    <source>
        <dbReference type="ARBA" id="ARBA00004876"/>
    </source>
</evidence>
<sequence>MPILRSLKEDLATARAHDPAARSDVEVFLAYSGLHAIWTYRLTHRLWIAGWYLPARLVSQFARFLTGIEIHPGATLGRRFFIDHGMGVVIGETAVVGDDVMLYHGVTLGGKAPRGTPRGAKRHPTLGDGVTVGAGAKVLGNITIGGWSAIGANAVVTKDAPPHSLLVGVPASVRPLSHATADAARGVHDWHI</sequence>
<comment type="subcellular location">
    <subcellularLocation>
        <location evidence="1">Cytoplasm</location>
    </subcellularLocation>
</comment>
<evidence type="ECO:0000256" key="7">
    <source>
        <dbReference type="ARBA" id="ARBA00022605"/>
    </source>
</evidence>
<comment type="pathway">
    <text evidence="2">Amino-acid biosynthesis; L-cysteine biosynthesis; L-cysteine from L-serine: step 1/2.</text>
</comment>
<dbReference type="OrthoDB" id="9801456at2"/>
<dbReference type="Gene3D" id="2.160.10.10">
    <property type="entry name" value="Hexapeptide repeat proteins"/>
    <property type="match status" value="1"/>
</dbReference>
<comment type="similarity">
    <text evidence="3 13">Belongs to the transferase hexapeptide repeat family.</text>
</comment>
<evidence type="ECO:0000256" key="8">
    <source>
        <dbReference type="ARBA" id="ARBA00022679"/>
    </source>
</evidence>
<dbReference type="GO" id="GO:0005737">
    <property type="term" value="C:cytoplasm"/>
    <property type="evidence" value="ECO:0007669"/>
    <property type="project" value="UniProtKB-SubCell"/>
</dbReference>
<keyword evidence="8 13" id="KW-0808">Transferase</keyword>
<keyword evidence="11 13" id="KW-0012">Acyltransferase</keyword>
<evidence type="ECO:0000256" key="9">
    <source>
        <dbReference type="ARBA" id="ARBA00022737"/>
    </source>
</evidence>
<evidence type="ECO:0000256" key="10">
    <source>
        <dbReference type="ARBA" id="ARBA00023192"/>
    </source>
</evidence>
<dbReference type="Pfam" id="PF00132">
    <property type="entry name" value="Hexapep"/>
    <property type="match status" value="1"/>
</dbReference>
<evidence type="ECO:0000256" key="3">
    <source>
        <dbReference type="ARBA" id="ARBA00007274"/>
    </source>
</evidence>
<dbReference type="GO" id="GO:0006535">
    <property type="term" value="P:cysteine biosynthetic process from serine"/>
    <property type="evidence" value="ECO:0007669"/>
    <property type="project" value="InterPro"/>
</dbReference>
<dbReference type="NCBIfam" id="TIGR01172">
    <property type="entry name" value="cysE"/>
    <property type="match status" value="1"/>
</dbReference>
<dbReference type="InterPro" id="IPR053376">
    <property type="entry name" value="Serine_acetyltransferase"/>
</dbReference>
<dbReference type="AlphaFoldDB" id="A0A3M8A3E0"/>
<dbReference type="SUPFAM" id="SSF51161">
    <property type="entry name" value="Trimeric LpxA-like enzymes"/>
    <property type="match status" value="1"/>
</dbReference>
<dbReference type="InterPro" id="IPR045304">
    <property type="entry name" value="LbH_SAT"/>
</dbReference>
<keyword evidence="6" id="KW-0963">Cytoplasm</keyword>
<evidence type="ECO:0000256" key="1">
    <source>
        <dbReference type="ARBA" id="ARBA00004496"/>
    </source>
</evidence>
<keyword evidence="9" id="KW-0677">Repeat</keyword>
<keyword evidence="15" id="KW-1185">Reference proteome</keyword>
<evidence type="ECO:0000256" key="11">
    <source>
        <dbReference type="ARBA" id="ARBA00023315"/>
    </source>
</evidence>
<keyword evidence="10" id="KW-0198">Cysteine biosynthesis</keyword>